<evidence type="ECO:0000313" key="2">
    <source>
        <dbReference type="Proteomes" id="UP000185062"/>
    </source>
</evidence>
<evidence type="ECO:0000313" key="1">
    <source>
        <dbReference type="EMBL" id="SIO28333.1"/>
    </source>
</evidence>
<keyword evidence="2" id="KW-1185">Reference proteome</keyword>
<dbReference type="AlphaFoldDB" id="A0A1N6I8K7"/>
<dbReference type="Proteomes" id="UP000185062">
    <property type="component" value="Unassembled WGS sequence"/>
</dbReference>
<reference evidence="1 2" key="1">
    <citation type="submission" date="2016-12" db="EMBL/GenBank/DDBJ databases">
        <authorList>
            <person name="Song W.-J."/>
            <person name="Kurnit D.M."/>
        </authorList>
    </citation>
    <scope>NUCLEOTIDE SEQUENCE [LARGE SCALE GENOMIC DNA]</scope>
    <source>
        <strain evidence="1 2">ATCC 49181</strain>
    </source>
</reference>
<sequence length="84" mass="9627">MPITTPQRMAQKIVFEYDGTFISELSPIAGDLTAHYIKTAERSSFEQEKKKKYQVLRYNIHAAPSLYSQLLLTLMQNVTLMCGQ</sequence>
<protein>
    <submittedName>
        <fullName evidence="1">Uncharacterized protein</fullName>
    </submittedName>
</protein>
<accession>A0A1N6I8K7</accession>
<gene>
    <name evidence="1" type="ORF">SAMN02743940_1628</name>
</gene>
<name>A0A1N6I8K7_9PROT</name>
<dbReference type="EMBL" id="FSRO01000001">
    <property type="protein sequence ID" value="SIO28333.1"/>
    <property type="molecule type" value="Genomic_DNA"/>
</dbReference>
<proteinExistence type="predicted"/>
<organism evidence="1 2">
    <name type="scientific">Nitrosomonas cryotolerans ATCC 49181</name>
    <dbReference type="NCBI Taxonomy" id="1131553"/>
    <lineage>
        <taxon>Bacteria</taxon>
        <taxon>Pseudomonadati</taxon>
        <taxon>Pseudomonadota</taxon>
        <taxon>Betaproteobacteria</taxon>
        <taxon>Nitrosomonadales</taxon>
        <taxon>Nitrosomonadaceae</taxon>
        <taxon>Nitrosomonas</taxon>
    </lineage>
</organism>